<feature type="region of interest" description="Disordered" evidence="1">
    <location>
        <begin position="1"/>
        <end position="200"/>
    </location>
</feature>
<name>A0A645CIE4_9ZZZZ</name>
<feature type="compositionally biased region" description="Basic and acidic residues" evidence="1">
    <location>
        <begin position="28"/>
        <end position="59"/>
    </location>
</feature>
<reference evidence="2" key="1">
    <citation type="submission" date="2019-08" db="EMBL/GenBank/DDBJ databases">
        <authorList>
            <person name="Kucharzyk K."/>
            <person name="Murdoch R.W."/>
            <person name="Higgins S."/>
            <person name="Loffler F."/>
        </authorList>
    </citation>
    <scope>NUCLEOTIDE SEQUENCE</scope>
</reference>
<organism evidence="2">
    <name type="scientific">bioreactor metagenome</name>
    <dbReference type="NCBI Taxonomy" id="1076179"/>
    <lineage>
        <taxon>unclassified sequences</taxon>
        <taxon>metagenomes</taxon>
        <taxon>ecological metagenomes</taxon>
    </lineage>
</organism>
<dbReference type="EMBL" id="VSSQ01027366">
    <property type="protein sequence ID" value="MPM76582.1"/>
    <property type="molecule type" value="Genomic_DNA"/>
</dbReference>
<evidence type="ECO:0000256" key="1">
    <source>
        <dbReference type="SAM" id="MobiDB-lite"/>
    </source>
</evidence>
<proteinExistence type="predicted"/>
<accession>A0A645CIE4</accession>
<protein>
    <submittedName>
        <fullName evidence="2">Uncharacterized protein</fullName>
    </submittedName>
</protein>
<sequence length="200" mass="21021">MLGGEDAGERPDGRQDQYGGGAPVGGEELEHRVQHDRAQGECPGEREQSCGGEGRRSGETTDDGGGGEHEQIRERHHHSTDEHPAQPCGDGAPGPPPGSAAAGTALTDVHQGEQQRRGGPGEAGRPHHGSRDQAVPPGRGSGGPDDHDLHGPERQAEQRDDPCSRAWPAADLGQQHPAHRTAAHRTALRVTASRVSVRVK</sequence>
<comment type="caution">
    <text evidence="2">The sequence shown here is derived from an EMBL/GenBank/DDBJ whole genome shotgun (WGS) entry which is preliminary data.</text>
</comment>
<dbReference type="AlphaFoldDB" id="A0A645CIE4"/>
<feature type="compositionally biased region" description="Basic and acidic residues" evidence="1">
    <location>
        <begin position="144"/>
        <end position="163"/>
    </location>
</feature>
<feature type="compositionally biased region" description="Basic and acidic residues" evidence="1">
    <location>
        <begin position="66"/>
        <end position="84"/>
    </location>
</feature>
<gene>
    <name evidence="2" type="ORF">SDC9_123581</name>
</gene>
<evidence type="ECO:0000313" key="2">
    <source>
        <dbReference type="EMBL" id="MPM76582.1"/>
    </source>
</evidence>
<feature type="compositionally biased region" description="Basic residues" evidence="1">
    <location>
        <begin position="177"/>
        <end position="187"/>
    </location>
</feature>